<dbReference type="Proteomes" id="UP000199581">
    <property type="component" value="Unassembled WGS sequence"/>
</dbReference>
<feature type="region of interest" description="Disordered" evidence="1">
    <location>
        <begin position="277"/>
        <end position="307"/>
    </location>
</feature>
<evidence type="ECO:0008006" key="4">
    <source>
        <dbReference type="Google" id="ProtNLM"/>
    </source>
</evidence>
<protein>
    <recommendedName>
        <fullName evidence="4">DNA methylase</fullName>
    </recommendedName>
</protein>
<comment type="caution">
    <text evidence="2">The sequence shown here is derived from an EMBL/GenBank/DDBJ whole genome shotgun (WGS) entry which is preliminary data.</text>
</comment>
<evidence type="ECO:0000313" key="2">
    <source>
        <dbReference type="EMBL" id="SFL91782.1"/>
    </source>
</evidence>
<reference evidence="2 3" key="1">
    <citation type="submission" date="2016-10" db="EMBL/GenBank/DDBJ databases">
        <authorList>
            <person name="Varghese N."/>
            <person name="Submissions S."/>
        </authorList>
    </citation>
    <scope>NUCLEOTIDE SEQUENCE [LARGE SCALE GENOMIC DNA]</scope>
    <source>
        <strain evidence="2 3">DSM 1741</strain>
    </source>
</reference>
<organism evidence="2 3">
    <name type="scientific">Desulfomicrobium norvegicum (strain DSM 1741 / NCIMB 8310)</name>
    <name type="common">Desulfovibrio baculatus (strain Norway 4)</name>
    <name type="synonym">Desulfovibrio desulfuricans (strain Norway 4)</name>
    <dbReference type="NCBI Taxonomy" id="52561"/>
    <lineage>
        <taxon>Bacteria</taxon>
        <taxon>Pseudomonadati</taxon>
        <taxon>Thermodesulfobacteriota</taxon>
        <taxon>Desulfovibrionia</taxon>
        <taxon>Desulfovibrionales</taxon>
        <taxon>Desulfomicrobiaceae</taxon>
        <taxon>Desulfomicrobium</taxon>
    </lineage>
</organism>
<gene>
    <name evidence="2" type="ORF">SAMN05421830_10944</name>
</gene>
<proteinExistence type="predicted"/>
<dbReference type="RefSeq" id="WP_208599856.1">
    <property type="nucleotide sequence ID" value="NZ_FOTO01000009.1"/>
</dbReference>
<dbReference type="InterPro" id="IPR029063">
    <property type="entry name" value="SAM-dependent_MTases_sf"/>
</dbReference>
<evidence type="ECO:0000256" key="1">
    <source>
        <dbReference type="SAM" id="MobiDB-lite"/>
    </source>
</evidence>
<dbReference type="AlphaFoldDB" id="A0A8G2C446"/>
<dbReference type="SUPFAM" id="SSF53335">
    <property type="entry name" value="S-adenosyl-L-methionine-dependent methyltransferases"/>
    <property type="match status" value="1"/>
</dbReference>
<sequence length="307" mass="34151">MAKTGQAKQIIENRRGDTFGGWPARTLLEAGDIPIAQIAELALREGQSSNPLYRVHRWFARRVGSQFRSIITALTLPPDKADAFWDTYLGKTSVHGAVVLDPFIGGGTSLVESMRCNARVIGFDIDPVATFITRFELAASRMEDHYPEIEQICNEIAQLIMPLHRTMVDGVERDVLHHFWVQVKQCSNCQSDVELHPHFQLAYSKEKGLQWVFCKDCHAVHELPIERKLLHCSCGKRTTISAGTHGNGIMTCPISSTHRRSQRMTLTVPKAPLGGSLPRSIWSEPARTAQGISSASKRPTRRCGPGC</sequence>
<dbReference type="EMBL" id="FOTO01000009">
    <property type="protein sequence ID" value="SFL91782.1"/>
    <property type="molecule type" value="Genomic_DNA"/>
</dbReference>
<accession>A0A8G2C446</accession>
<name>A0A8G2C446_DESNO</name>
<evidence type="ECO:0000313" key="3">
    <source>
        <dbReference type="Proteomes" id="UP000199581"/>
    </source>
</evidence>
<dbReference type="Gene3D" id="3.40.50.150">
    <property type="entry name" value="Vaccinia Virus protein VP39"/>
    <property type="match status" value="1"/>
</dbReference>
<keyword evidence="3" id="KW-1185">Reference proteome</keyword>